<protein>
    <submittedName>
        <fullName evidence="1">Uncharacterized protein YeaO (DUF488 family)</fullName>
    </submittedName>
</protein>
<gene>
    <name evidence="1" type="ORF">J2804_001600</name>
</gene>
<evidence type="ECO:0000313" key="1">
    <source>
        <dbReference type="EMBL" id="MDR6408207.1"/>
    </source>
</evidence>
<dbReference type="PANTHER" id="PTHR36849:SF1">
    <property type="entry name" value="CYTOPLASMIC PROTEIN"/>
    <property type="match status" value="1"/>
</dbReference>
<organism evidence="1 2">
    <name type="scientific">Paraburkholderia terricola</name>
    <dbReference type="NCBI Taxonomy" id="169427"/>
    <lineage>
        <taxon>Bacteria</taxon>
        <taxon>Pseudomonadati</taxon>
        <taxon>Pseudomonadota</taxon>
        <taxon>Betaproteobacteria</taxon>
        <taxon>Burkholderiales</taxon>
        <taxon>Burkholderiaceae</taxon>
        <taxon>Paraburkholderia</taxon>
    </lineage>
</organism>
<proteinExistence type="predicted"/>
<keyword evidence="2" id="KW-1185">Reference proteome</keyword>
<evidence type="ECO:0000313" key="2">
    <source>
        <dbReference type="Proteomes" id="UP001264340"/>
    </source>
</evidence>
<name>A0ABU1LN88_9BURK</name>
<dbReference type="RefSeq" id="WP_310119600.1">
    <property type="nucleotide sequence ID" value="NZ_JAVDQV010000005.1"/>
</dbReference>
<dbReference type="Proteomes" id="UP001264340">
    <property type="component" value="Unassembled WGS sequence"/>
</dbReference>
<dbReference type="PANTHER" id="PTHR36849">
    <property type="entry name" value="CYTOPLASMIC PROTEIN-RELATED"/>
    <property type="match status" value="1"/>
</dbReference>
<reference evidence="1 2" key="1">
    <citation type="submission" date="2023-07" db="EMBL/GenBank/DDBJ databases">
        <title>Sorghum-associated microbial communities from plants grown in Nebraska, USA.</title>
        <authorList>
            <person name="Schachtman D."/>
        </authorList>
    </citation>
    <scope>NUCLEOTIDE SEQUENCE [LARGE SCALE GENOMIC DNA]</scope>
    <source>
        <strain evidence="1 2">DS1316</strain>
    </source>
</reference>
<dbReference type="EMBL" id="JAVDRP010000003">
    <property type="protein sequence ID" value="MDR6408207.1"/>
    <property type="molecule type" value="Genomic_DNA"/>
</dbReference>
<accession>A0ABU1LN88</accession>
<dbReference type="Pfam" id="PF22752">
    <property type="entry name" value="DUF488-N3i"/>
    <property type="match status" value="1"/>
</dbReference>
<comment type="caution">
    <text evidence="1">The sequence shown here is derived from an EMBL/GenBank/DDBJ whole genome shotgun (WGS) entry which is preliminary data.</text>
</comment>
<dbReference type="InterPro" id="IPR052552">
    <property type="entry name" value="YeaO-like"/>
</dbReference>
<sequence>MPHSNRDGLRIFIKRAYEDATQDDGYRVLVDRLWPRGRSKERLALDQWARDIAPSAALCEWFGHKPERWEVFQQRYRHELDAEELRERMRSLLADAKGQPITLVYGAKDEEHNQAIVLRDVLAHFAAESNR</sequence>